<proteinExistence type="predicted"/>
<organism evidence="1 2">
    <name type="scientific">Candidatus Uhrbacteria bacterium GW2011_GWF2_44_350</name>
    <dbReference type="NCBI Taxonomy" id="1619000"/>
    <lineage>
        <taxon>Bacteria</taxon>
        <taxon>Candidatus Uhriibacteriota</taxon>
    </lineage>
</organism>
<name>A0A0G1J9C8_9BACT</name>
<sequence length="107" mass="12002">MSLRKPGGPVPEGVQDHENKEALLSKLLKALEVDDKMIQEYTVPTRTYTDKARAGIITEFDVYKAAHDLRKKFLELAKEAGDLPDELMEKTAQTARDYVAAGGVKYY</sequence>
<dbReference type="Proteomes" id="UP000034154">
    <property type="component" value="Unassembled WGS sequence"/>
</dbReference>
<accession>A0A0G1J9C8</accession>
<dbReference type="EMBL" id="LCJB01000084">
    <property type="protein sequence ID" value="KKT68236.1"/>
    <property type="molecule type" value="Genomic_DNA"/>
</dbReference>
<reference evidence="1 2" key="1">
    <citation type="journal article" date="2015" name="Nature">
        <title>rRNA introns, odd ribosomes, and small enigmatic genomes across a large radiation of phyla.</title>
        <authorList>
            <person name="Brown C.T."/>
            <person name="Hug L.A."/>
            <person name="Thomas B.C."/>
            <person name="Sharon I."/>
            <person name="Castelle C.J."/>
            <person name="Singh A."/>
            <person name="Wilkins M.J."/>
            <person name="Williams K.H."/>
            <person name="Banfield J.F."/>
        </authorList>
    </citation>
    <scope>NUCLEOTIDE SEQUENCE [LARGE SCALE GENOMIC DNA]</scope>
</reference>
<dbReference type="AlphaFoldDB" id="A0A0G1J9C8"/>
<evidence type="ECO:0000313" key="2">
    <source>
        <dbReference type="Proteomes" id="UP000034154"/>
    </source>
</evidence>
<evidence type="ECO:0000313" key="1">
    <source>
        <dbReference type="EMBL" id="KKT68236.1"/>
    </source>
</evidence>
<protein>
    <submittedName>
        <fullName evidence="1">Uncharacterized protein</fullName>
    </submittedName>
</protein>
<gene>
    <name evidence="1" type="ORF">UW63_C0084G0009</name>
</gene>
<feature type="non-terminal residue" evidence="1">
    <location>
        <position position="107"/>
    </location>
</feature>
<comment type="caution">
    <text evidence="1">The sequence shown here is derived from an EMBL/GenBank/DDBJ whole genome shotgun (WGS) entry which is preliminary data.</text>
</comment>